<evidence type="ECO:0000313" key="1">
    <source>
        <dbReference type="EMBL" id="THK33239.1"/>
    </source>
</evidence>
<dbReference type="EMBL" id="ML159684">
    <property type="protein sequence ID" value="THK33239.1"/>
    <property type="molecule type" value="Genomic_DNA"/>
</dbReference>
<keyword evidence="2" id="KW-1185">Reference proteome</keyword>
<accession>A0A4E0RM65</accession>
<organism evidence="1 2">
    <name type="scientific">Diachasma alloeum</name>
    <dbReference type="NCBI Taxonomy" id="454923"/>
    <lineage>
        <taxon>Eukaryota</taxon>
        <taxon>Metazoa</taxon>
        <taxon>Ecdysozoa</taxon>
        <taxon>Arthropoda</taxon>
        <taxon>Hexapoda</taxon>
        <taxon>Insecta</taxon>
        <taxon>Pterygota</taxon>
        <taxon>Neoptera</taxon>
        <taxon>Endopterygota</taxon>
        <taxon>Hymenoptera</taxon>
        <taxon>Apocrita</taxon>
        <taxon>Ichneumonoidea</taxon>
        <taxon>Braconidae</taxon>
        <taxon>Opiinae</taxon>
        <taxon>Diachasma</taxon>
    </lineage>
</organism>
<sequence length="12" mass="1272">MHPPETKVGSCS</sequence>
<feature type="non-terminal residue" evidence="1">
    <location>
        <position position="12"/>
    </location>
</feature>
<dbReference type="Proteomes" id="UP000297026">
    <property type="component" value="Unassembled WGS sequence"/>
</dbReference>
<protein>
    <submittedName>
        <fullName evidence="1">Odorant binding protein</fullName>
    </submittedName>
</protein>
<evidence type="ECO:0000313" key="2">
    <source>
        <dbReference type="Proteomes" id="UP000297026"/>
    </source>
</evidence>
<reference evidence="1" key="1">
    <citation type="submission" date="2019-02" db="EMBL/GenBank/DDBJ databases">
        <title>Genome of the parasitoid wasp Diachasma alloeum, an emerging model for ecological speciation and transitions to asexual reproduction.</title>
        <authorList>
            <person name="Robertson H.M."/>
            <person name="Walden K.K."/>
            <person name="Tvedte E.S."/>
            <person name="Hood G.R."/>
            <person name="Feder J.L."/>
            <person name="Forbes A.A."/>
            <person name="Logsdon J.M."/>
            <person name="Mcelroy K.E."/>
        </authorList>
    </citation>
    <scope>NUCLEOTIDE SEQUENCE [LARGE SCALE GENOMIC DNA]</scope>
    <source>
        <strain evidence="1">Michigan</strain>
    </source>
</reference>
<gene>
    <name evidence="1" type="primary">Obp5</name>
    <name evidence="1" type="ORF">DALL_DALL000446</name>
</gene>
<proteinExistence type="predicted"/>
<name>A0A4E0RM65_9HYME</name>